<sequence length="95" mass="9914">MDMVYGLSRKTSGATVAATACILWRPAPNGIDPAKLADHVIRARVYAIKFRVAAASAPSGCSVATRGLPSLVVVMLRGALLSIASSLVDSSLHRH</sequence>
<protein>
    <submittedName>
        <fullName evidence="1">Uncharacterized protein</fullName>
    </submittedName>
</protein>
<organism evidence="1">
    <name type="scientific">Oryza punctata</name>
    <name type="common">Red rice</name>
    <dbReference type="NCBI Taxonomy" id="4537"/>
    <lineage>
        <taxon>Eukaryota</taxon>
        <taxon>Viridiplantae</taxon>
        <taxon>Streptophyta</taxon>
        <taxon>Embryophyta</taxon>
        <taxon>Tracheophyta</taxon>
        <taxon>Spermatophyta</taxon>
        <taxon>Magnoliopsida</taxon>
        <taxon>Liliopsida</taxon>
        <taxon>Poales</taxon>
        <taxon>Poaceae</taxon>
        <taxon>BOP clade</taxon>
        <taxon>Oryzoideae</taxon>
        <taxon>Oryzeae</taxon>
        <taxon>Oryzinae</taxon>
        <taxon>Oryza</taxon>
    </lineage>
</organism>
<dbReference type="Gramene" id="OPUNC07G07460.1">
    <property type="protein sequence ID" value="OPUNC07G07460.1"/>
    <property type="gene ID" value="OPUNC07G07460"/>
</dbReference>
<name>A0A0E0LIN7_ORYPU</name>
<dbReference type="EnsemblPlants" id="OPUNC07G07460.1">
    <property type="protein sequence ID" value="OPUNC07G07460.1"/>
    <property type="gene ID" value="OPUNC07G07460"/>
</dbReference>
<reference evidence="1" key="1">
    <citation type="submission" date="2015-04" db="UniProtKB">
        <authorList>
            <consortium name="EnsemblPlants"/>
        </authorList>
    </citation>
    <scope>IDENTIFICATION</scope>
</reference>
<dbReference type="HOGENOM" id="CLU_2376508_0_0_1"/>
<accession>A0A0E0LIN7</accession>
<keyword evidence="2" id="KW-1185">Reference proteome</keyword>
<proteinExistence type="predicted"/>
<evidence type="ECO:0000313" key="1">
    <source>
        <dbReference type="EnsemblPlants" id="OPUNC07G07460.1"/>
    </source>
</evidence>
<dbReference type="AlphaFoldDB" id="A0A0E0LIN7"/>
<evidence type="ECO:0000313" key="2">
    <source>
        <dbReference type="Proteomes" id="UP000026962"/>
    </source>
</evidence>
<reference evidence="1" key="2">
    <citation type="submission" date="2018-05" db="EMBL/GenBank/DDBJ databases">
        <title>OpunRS2 (Oryza punctata Reference Sequence Version 2).</title>
        <authorList>
            <person name="Zhang J."/>
            <person name="Kudrna D."/>
            <person name="Lee S."/>
            <person name="Talag J."/>
            <person name="Welchert J."/>
            <person name="Wing R.A."/>
        </authorList>
    </citation>
    <scope>NUCLEOTIDE SEQUENCE [LARGE SCALE GENOMIC DNA]</scope>
</reference>
<dbReference type="Proteomes" id="UP000026962">
    <property type="component" value="Chromosome 7"/>
</dbReference>